<gene>
    <name evidence="5" type="ORF">MM239_18625</name>
</gene>
<keyword evidence="1" id="KW-0597">Phosphoprotein</keyword>
<dbReference type="EMBL" id="JAKZGP010000075">
    <property type="protein sequence ID" value="MCH7411412.1"/>
    <property type="molecule type" value="Genomic_DNA"/>
</dbReference>
<keyword evidence="6" id="KW-1185">Reference proteome</keyword>
<dbReference type="InterPro" id="IPR029063">
    <property type="entry name" value="SAM-dependent_MTases_sf"/>
</dbReference>
<keyword evidence="3" id="KW-0808">Transferase</keyword>
<keyword evidence="2 5" id="KW-0489">Methyltransferase</keyword>
<reference evidence="5" key="1">
    <citation type="submission" date="2022-03" db="EMBL/GenBank/DDBJ databases">
        <title>De novo assembled genomes of Belliella spp. (Cyclobacteriaceae) strains.</title>
        <authorList>
            <person name="Szabo A."/>
            <person name="Korponai K."/>
            <person name="Felfoldi T."/>
        </authorList>
    </citation>
    <scope>NUCLEOTIDE SEQUENCE</scope>
    <source>
        <strain evidence="5">DSM 111904</strain>
    </source>
</reference>
<dbReference type="Proteomes" id="UP001165489">
    <property type="component" value="Unassembled WGS sequence"/>
</dbReference>
<proteinExistence type="predicted"/>
<accession>A0ABS9V4T0</accession>
<comment type="caution">
    <text evidence="5">The sequence shown here is derived from an EMBL/GenBank/DDBJ whole genome shotgun (WGS) entry which is preliminary data.</text>
</comment>
<keyword evidence="4" id="KW-0949">S-adenosyl-L-methionine</keyword>
<dbReference type="InterPro" id="IPR008854">
    <property type="entry name" value="TPMT"/>
</dbReference>
<evidence type="ECO:0000256" key="2">
    <source>
        <dbReference type="ARBA" id="ARBA00022603"/>
    </source>
</evidence>
<protein>
    <submittedName>
        <fullName evidence="5">TPMT family class I SAM-dependent methyltransferase</fullName>
    </submittedName>
</protein>
<dbReference type="GO" id="GO:0032259">
    <property type="term" value="P:methylation"/>
    <property type="evidence" value="ECO:0007669"/>
    <property type="project" value="UniProtKB-KW"/>
</dbReference>
<name>A0ABS9V4T0_9BACT</name>
<dbReference type="PROSITE" id="PS51585">
    <property type="entry name" value="SAM_MT_TPMT"/>
    <property type="match status" value="1"/>
</dbReference>
<dbReference type="SUPFAM" id="SSF53335">
    <property type="entry name" value="S-adenosyl-L-methionine-dependent methyltransferases"/>
    <property type="match status" value="1"/>
</dbReference>
<dbReference type="Gene3D" id="3.40.50.150">
    <property type="entry name" value="Vaccinia Virus protein VP39"/>
    <property type="match status" value="1"/>
</dbReference>
<evidence type="ECO:0000256" key="1">
    <source>
        <dbReference type="ARBA" id="ARBA00022553"/>
    </source>
</evidence>
<dbReference type="Pfam" id="PF05724">
    <property type="entry name" value="TPMT"/>
    <property type="match status" value="1"/>
</dbReference>
<dbReference type="PANTHER" id="PTHR32183">
    <property type="match status" value="1"/>
</dbReference>
<evidence type="ECO:0000256" key="3">
    <source>
        <dbReference type="ARBA" id="ARBA00022679"/>
    </source>
</evidence>
<evidence type="ECO:0000256" key="4">
    <source>
        <dbReference type="ARBA" id="ARBA00022691"/>
    </source>
</evidence>
<sequence>MNLSLDRDYWSARYKHNQTGWDIGEASTPIKQFLDQVKDKSLKILIPGAGNAHEAAYAYNLGFKNVFILDFATLPLDNFKRSYPSFPSDQLCCEDFFEHEGSYDLILEQTFFCALDPSLRSKYAKKMSSLLENDGVLAGVLFNRNFTHEGPPFGGSKEEYLRYFEPYFDIDIMETCYNSIPPRQDSELFIRMLRV</sequence>
<dbReference type="RefSeq" id="WP_241349819.1">
    <property type="nucleotide sequence ID" value="NZ_JAKZGP010000075.1"/>
</dbReference>
<dbReference type="GO" id="GO:0008168">
    <property type="term" value="F:methyltransferase activity"/>
    <property type="evidence" value="ECO:0007669"/>
    <property type="project" value="UniProtKB-KW"/>
</dbReference>
<dbReference type="PANTHER" id="PTHR32183:SF6">
    <property type="entry name" value="CYSTEINE SULFINATE DESULFINASE_CYSTEINE DESULFURASE AND RELATED ENZYMES"/>
    <property type="match status" value="1"/>
</dbReference>
<evidence type="ECO:0000313" key="5">
    <source>
        <dbReference type="EMBL" id="MCH7411412.1"/>
    </source>
</evidence>
<evidence type="ECO:0000313" key="6">
    <source>
        <dbReference type="Proteomes" id="UP001165489"/>
    </source>
</evidence>
<organism evidence="5 6">
    <name type="scientific">Belliella filtrata</name>
    <dbReference type="NCBI Taxonomy" id="2923435"/>
    <lineage>
        <taxon>Bacteria</taxon>
        <taxon>Pseudomonadati</taxon>
        <taxon>Bacteroidota</taxon>
        <taxon>Cytophagia</taxon>
        <taxon>Cytophagales</taxon>
        <taxon>Cyclobacteriaceae</taxon>
        <taxon>Belliella</taxon>
    </lineage>
</organism>